<protein>
    <submittedName>
        <fullName evidence="1">Cleft lip and palate transmembrane protein 1-like protein</fullName>
    </submittedName>
</protein>
<dbReference type="EMBL" id="JH823195">
    <property type="protein sequence ID" value="EKC17173.1"/>
    <property type="molecule type" value="Genomic_DNA"/>
</dbReference>
<name>K1P6I7_MAGGI</name>
<gene>
    <name evidence="1" type="ORF">CGI_10002231</name>
</gene>
<organism evidence="1">
    <name type="scientific">Magallana gigas</name>
    <name type="common">Pacific oyster</name>
    <name type="synonym">Crassostrea gigas</name>
    <dbReference type="NCBI Taxonomy" id="29159"/>
    <lineage>
        <taxon>Eukaryota</taxon>
        <taxon>Metazoa</taxon>
        <taxon>Spiralia</taxon>
        <taxon>Lophotrochozoa</taxon>
        <taxon>Mollusca</taxon>
        <taxon>Bivalvia</taxon>
        <taxon>Autobranchia</taxon>
        <taxon>Pteriomorphia</taxon>
        <taxon>Ostreida</taxon>
        <taxon>Ostreoidea</taxon>
        <taxon>Ostreidae</taxon>
        <taxon>Magallana</taxon>
    </lineage>
</organism>
<dbReference type="AlphaFoldDB" id="K1P6I7"/>
<keyword evidence="1" id="KW-0472">Membrane</keyword>
<proteinExistence type="predicted"/>
<dbReference type="InParanoid" id="K1P6I7"/>
<reference evidence="1" key="1">
    <citation type="journal article" date="2012" name="Nature">
        <title>The oyster genome reveals stress adaptation and complexity of shell formation.</title>
        <authorList>
            <person name="Zhang G."/>
            <person name="Fang X."/>
            <person name="Guo X."/>
            <person name="Li L."/>
            <person name="Luo R."/>
            <person name="Xu F."/>
            <person name="Yang P."/>
            <person name="Zhang L."/>
            <person name="Wang X."/>
            <person name="Qi H."/>
            <person name="Xiong Z."/>
            <person name="Que H."/>
            <person name="Xie Y."/>
            <person name="Holland P.W."/>
            <person name="Paps J."/>
            <person name="Zhu Y."/>
            <person name="Wu F."/>
            <person name="Chen Y."/>
            <person name="Wang J."/>
            <person name="Peng C."/>
            <person name="Meng J."/>
            <person name="Yang L."/>
            <person name="Liu J."/>
            <person name="Wen B."/>
            <person name="Zhang N."/>
            <person name="Huang Z."/>
            <person name="Zhu Q."/>
            <person name="Feng Y."/>
            <person name="Mount A."/>
            <person name="Hedgecock D."/>
            <person name="Xu Z."/>
            <person name="Liu Y."/>
            <person name="Domazet-Loso T."/>
            <person name="Du Y."/>
            <person name="Sun X."/>
            <person name="Zhang S."/>
            <person name="Liu B."/>
            <person name="Cheng P."/>
            <person name="Jiang X."/>
            <person name="Li J."/>
            <person name="Fan D."/>
            <person name="Wang W."/>
            <person name="Fu W."/>
            <person name="Wang T."/>
            <person name="Wang B."/>
            <person name="Zhang J."/>
            <person name="Peng Z."/>
            <person name="Li Y."/>
            <person name="Li N."/>
            <person name="Wang J."/>
            <person name="Chen M."/>
            <person name="He Y."/>
            <person name="Tan F."/>
            <person name="Song X."/>
            <person name="Zheng Q."/>
            <person name="Huang R."/>
            <person name="Yang H."/>
            <person name="Du X."/>
            <person name="Chen L."/>
            <person name="Yang M."/>
            <person name="Gaffney P.M."/>
            <person name="Wang S."/>
            <person name="Luo L."/>
            <person name="She Z."/>
            <person name="Ming Y."/>
            <person name="Huang W."/>
            <person name="Zhang S."/>
            <person name="Huang B."/>
            <person name="Zhang Y."/>
            <person name="Qu T."/>
            <person name="Ni P."/>
            <person name="Miao G."/>
            <person name="Wang J."/>
            <person name="Wang Q."/>
            <person name="Steinberg C.E."/>
            <person name="Wang H."/>
            <person name="Li N."/>
            <person name="Qian L."/>
            <person name="Zhang G."/>
            <person name="Li Y."/>
            <person name="Yang H."/>
            <person name="Liu X."/>
            <person name="Wang J."/>
            <person name="Yin Y."/>
            <person name="Wang J."/>
        </authorList>
    </citation>
    <scope>NUCLEOTIDE SEQUENCE [LARGE SCALE GENOMIC DNA]</scope>
    <source>
        <strain evidence="1">05x7-T-G4-1.051#20</strain>
    </source>
</reference>
<dbReference type="HOGENOM" id="CLU_2051865_0_0_1"/>
<keyword evidence="1" id="KW-0812">Transmembrane</keyword>
<evidence type="ECO:0000313" key="1">
    <source>
        <dbReference type="EMBL" id="EKC17173.1"/>
    </source>
</evidence>
<accession>K1P6I7</accession>
<sequence>MEMLQAIHRLMERRRSFAPWAPTRALPWTCWGPQGSPQTPYLFLNTDMYIYLSEQEDFTDFNNEDALFWSLKGLEYGDWTSGPNGDGSYIKEGKIQTPPVRNITMKTPGHGFLKVISRLV</sequence>